<dbReference type="AlphaFoldDB" id="A0A1W1BYF8"/>
<dbReference type="InterPro" id="IPR000668">
    <property type="entry name" value="Peptidase_C1A_C"/>
</dbReference>
<name>A0A1W1BYF8_9ZZZZ</name>
<proteinExistence type="predicted"/>
<feature type="domain" description="Peptidase C1A papain C-terminal" evidence="1">
    <location>
        <begin position="120"/>
        <end position="258"/>
    </location>
</feature>
<dbReference type="Gene3D" id="3.90.70.10">
    <property type="entry name" value="Cysteine proteinases"/>
    <property type="match status" value="1"/>
</dbReference>
<dbReference type="EMBL" id="FPHE01000085">
    <property type="protein sequence ID" value="SFV58579.1"/>
    <property type="molecule type" value="Genomic_DNA"/>
</dbReference>
<dbReference type="CDD" id="cd02619">
    <property type="entry name" value="Peptidase_C1"/>
    <property type="match status" value="1"/>
</dbReference>
<evidence type="ECO:0000259" key="1">
    <source>
        <dbReference type="Pfam" id="PF00112"/>
    </source>
</evidence>
<evidence type="ECO:0000313" key="2">
    <source>
        <dbReference type="EMBL" id="SFV58579.1"/>
    </source>
</evidence>
<gene>
    <name evidence="2" type="ORF">MNB_SV-12-1904</name>
</gene>
<dbReference type="InterPro" id="IPR038765">
    <property type="entry name" value="Papain-like_cys_pep_sf"/>
</dbReference>
<organism evidence="2">
    <name type="scientific">hydrothermal vent metagenome</name>
    <dbReference type="NCBI Taxonomy" id="652676"/>
    <lineage>
        <taxon>unclassified sequences</taxon>
        <taxon>metagenomes</taxon>
        <taxon>ecological metagenomes</taxon>
    </lineage>
</organism>
<reference evidence="2" key="1">
    <citation type="submission" date="2016-10" db="EMBL/GenBank/DDBJ databases">
        <authorList>
            <person name="de Groot N.N."/>
        </authorList>
    </citation>
    <scope>NUCLEOTIDE SEQUENCE</scope>
</reference>
<dbReference type="GO" id="GO:0006508">
    <property type="term" value="P:proteolysis"/>
    <property type="evidence" value="ECO:0007669"/>
    <property type="project" value="InterPro"/>
</dbReference>
<protein>
    <recommendedName>
        <fullName evidence="1">Peptidase C1A papain C-terminal domain-containing protein</fullName>
    </recommendedName>
</protein>
<dbReference type="GO" id="GO:0008234">
    <property type="term" value="F:cysteine-type peptidase activity"/>
    <property type="evidence" value="ECO:0007669"/>
    <property type="project" value="InterPro"/>
</dbReference>
<dbReference type="SUPFAM" id="SSF54001">
    <property type="entry name" value="Cysteine proteinases"/>
    <property type="match status" value="1"/>
</dbReference>
<sequence>MGTKQHNNRVLDVRKDRLDLRDREYRPILKSLPKIYPDIDDIEMIVKCYHAIDMILDQGAEGKCTGYALATVINYLLWRDHIGDRYRDFLESPLDFRVNKVSEQMLFNLARVYDEWDGEDYEGSSCRGAMKGWNKHGVCEQSCWEVCHDNPKEGWDKEARERPLGAYYRVDSDSISDMQSALCEVGALYVSASIHDGWWRLKDYFSDKIEDIPLIEYELFPKGNHAFVIVGYTREGFVIQNSWGTTWGSSGFAILTYNDWIENGMDVWVAVIGVPIDMEIVPHTYSSLSLLKKGNERVEGTPIMKKALSYCYTNKNLKPISEDRAYQHSLILNRYGRAKHTIIYTCSLDKSINIICHDKIEEWAKSSSKHRKVALYALGSFSGEKESISKIRVIAPYFLENGIYPIFLTWQTSSIGAIEKSINSFCQEKLTQNGVSREEYRNKQNTEALDRAIEQHSQEIATRSIWIEIKEKSLRANLSEIEELREINEKKSGVMYILTDSFQKLQQEYKDFEIHVIAHSSGSQLIATSWLEELHRRGMKLNSMHLLAPTLSLADSNRYIIGAVEDGVIKKEDIYLYILDKEMELSDSIAEYAKSLLYLISRSLEKIHKTPILGLEESWDTDNRYVEDGVFNTRQLEEIRRWQNFAFDPDSPMCSINIFNKKQSQQRCSIDSDFIKLSHENFGRSISILEDILEIISDSKLKYRVENLC</sequence>
<dbReference type="Pfam" id="PF00112">
    <property type="entry name" value="Peptidase_C1"/>
    <property type="match status" value="1"/>
</dbReference>
<accession>A0A1W1BYF8</accession>